<name>A0A059AXA5_EUCGR</name>
<dbReference type="PANTHER" id="PTHR33265:SF5">
    <property type="entry name" value="COTTON FIBER PROTEIN"/>
    <property type="match status" value="1"/>
</dbReference>
<dbReference type="OrthoDB" id="1929803at2759"/>
<dbReference type="Gramene" id="KCW58379">
    <property type="protein sequence ID" value="KCW58379"/>
    <property type="gene ID" value="EUGRSUZ_H01065"/>
</dbReference>
<dbReference type="OMA" id="YASCETY"/>
<organism evidence="2">
    <name type="scientific">Eucalyptus grandis</name>
    <name type="common">Flooded gum</name>
    <dbReference type="NCBI Taxonomy" id="71139"/>
    <lineage>
        <taxon>Eukaryota</taxon>
        <taxon>Viridiplantae</taxon>
        <taxon>Streptophyta</taxon>
        <taxon>Embryophyta</taxon>
        <taxon>Tracheophyta</taxon>
        <taxon>Spermatophyta</taxon>
        <taxon>Magnoliopsida</taxon>
        <taxon>eudicotyledons</taxon>
        <taxon>Gunneridae</taxon>
        <taxon>Pentapetalae</taxon>
        <taxon>rosids</taxon>
        <taxon>malvids</taxon>
        <taxon>Myrtales</taxon>
        <taxon>Myrtaceae</taxon>
        <taxon>Myrtoideae</taxon>
        <taxon>Eucalypteae</taxon>
        <taxon>Eucalyptus</taxon>
    </lineage>
</organism>
<dbReference type="InParanoid" id="A0A059AXA5"/>
<reference evidence="2" key="1">
    <citation type="submission" date="2013-07" db="EMBL/GenBank/DDBJ databases">
        <title>The genome of Eucalyptus grandis.</title>
        <authorList>
            <person name="Schmutz J."/>
            <person name="Hayes R."/>
            <person name="Myburg A."/>
            <person name="Tuskan G."/>
            <person name="Grattapaglia D."/>
            <person name="Rokhsar D.S."/>
        </authorList>
    </citation>
    <scope>NUCLEOTIDE SEQUENCE</scope>
    <source>
        <tissue evidence="2">Leaf extractions</tissue>
    </source>
</reference>
<protein>
    <recommendedName>
        <fullName evidence="3">Cotton fiber protein</fullName>
    </recommendedName>
</protein>
<evidence type="ECO:0000256" key="1">
    <source>
        <dbReference type="SAM" id="SignalP"/>
    </source>
</evidence>
<feature type="signal peptide" evidence="1">
    <location>
        <begin position="1"/>
        <end position="24"/>
    </location>
</feature>
<keyword evidence="1" id="KW-0732">Signal</keyword>
<gene>
    <name evidence="2" type="ORF">EUGRSUZ_H01065</name>
</gene>
<accession>A0A059AXA5</accession>
<feature type="chain" id="PRO_5001568176" description="Cotton fiber protein" evidence="1">
    <location>
        <begin position="25"/>
        <end position="180"/>
    </location>
</feature>
<dbReference type="EMBL" id="KK198760">
    <property type="protein sequence ID" value="KCW58379.1"/>
    <property type="molecule type" value="Genomic_DNA"/>
</dbReference>
<dbReference type="KEGG" id="egr:104416411"/>
<evidence type="ECO:0008006" key="3">
    <source>
        <dbReference type="Google" id="ProtNLM"/>
    </source>
</evidence>
<evidence type="ECO:0000313" key="2">
    <source>
        <dbReference type="EMBL" id="KCW58379.1"/>
    </source>
</evidence>
<dbReference type="InterPro" id="IPR008480">
    <property type="entry name" value="DUF761_pln"/>
</dbReference>
<sequence length="180" mass="21176">MPNARESSLSRWAWKLLRLTLLSARRGGAFKLQHRLLVPKFLKTIGHVATPRSHIWYGERELSFEKTPVVHVKMHRPGSMRFMFPCINPKVDFDMEFDDEEGDRAHNAIDSKKKSFFLENGDGEECFYDDDNYGGIECEEEERGIDSRADEFIAKFYEQIKLQRRMSYLQYNEMLNQSPS</sequence>
<dbReference type="Pfam" id="PF05553">
    <property type="entry name" value="DUF761"/>
    <property type="match status" value="1"/>
</dbReference>
<dbReference type="AlphaFoldDB" id="A0A059AXA5"/>
<proteinExistence type="predicted"/>
<dbReference type="eggNOG" id="ENOG502S0U1">
    <property type="taxonomic scope" value="Eukaryota"/>
</dbReference>
<dbReference type="PANTHER" id="PTHR33265">
    <property type="entry name" value="AVR9/CF-9 RAPIDLY ELICITED PROTEIN-RELATED"/>
    <property type="match status" value="1"/>
</dbReference>
<dbReference type="STRING" id="71139.A0A059AXA5"/>